<gene>
    <name evidence="2" type="ORF">SMN809_LOCUS62359</name>
</gene>
<evidence type="ECO:0000256" key="1">
    <source>
        <dbReference type="SAM" id="MobiDB-lite"/>
    </source>
</evidence>
<organism evidence="2 3">
    <name type="scientific">Rotaria magnacalcarata</name>
    <dbReference type="NCBI Taxonomy" id="392030"/>
    <lineage>
        <taxon>Eukaryota</taxon>
        <taxon>Metazoa</taxon>
        <taxon>Spiralia</taxon>
        <taxon>Gnathifera</taxon>
        <taxon>Rotifera</taxon>
        <taxon>Eurotatoria</taxon>
        <taxon>Bdelloidea</taxon>
        <taxon>Philodinida</taxon>
        <taxon>Philodinidae</taxon>
        <taxon>Rotaria</taxon>
    </lineage>
</organism>
<evidence type="ECO:0008006" key="4">
    <source>
        <dbReference type="Google" id="ProtNLM"/>
    </source>
</evidence>
<evidence type="ECO:0000313" key="2">
    <source>
        <dbReference type="EMBL" id="CAF5117389.1"/>
    </source>
</evidence>
<dbReference type="AlphaFoldDB" id="A0A8S3FDY9"/>
<protein>
    <recommendedName>
        <fullName evidence="4">PDZ domain-containing protein</fullName>
    </recommendedName>
</protein>
<feature type="non-terminal residue" evidence="2">
    <location>
        <position position="1"/>
    </location>
</feature>
<comment type="caution">
    <text evidence="2">The sequence shown here is derived from an EMBL/GenBank/DDBJ whole genome shotgun (WGS) entry which is preliminary data.</text>
</comment>
<accession>A0A8S3FDY9</accession>
<dbReference type="Proteomes" id="UP000676336">
    <property type="component" value="Unassembled WGS sequence"/>
</dbReference>
<reference evidence="2" key="1">
    <citation type="submission" date="2021-02" db="EMBL/GenBank/DDBJ databases">
        <authorList>
            <person name="Nowell W R."/>
        </authorList>
    </citation>
    <scope>NUCLEOTIDE SEQUENCE</scope>
</reference>
<name>A0A8S3FDY9_9BILA</name>
<dbReference type="EMBL" id="CAJOBI010258292">
    <property type="protein sequence ID" value="CAF5117389.1"/>
    <property type="molecule type" value="Genomic_DNA"/>
</dbReference>
<proteinExistence type="predicted"/>
<sequence>ILSVNGQSFDYLTHVRALEVLRGTTHLSLTLKNNLMGLNDIVHPEKSPGRKKRHDMSFYEQEIRNRLNNLSPICSASMSPPATNNSSSIIMNSPSDSFTSDYSSSTNQIRPPLSTITPTKNNLTTYTEKTKPRPLTKRMGFKRAVMQKFKMTKHNR</sequence>
<evidence type="ECO:0000313" key="3">
    <source>
        <dbReference type="Proteomes" id="UP000676336"/>
    </source>
</evidence>
<feature type="region of interest" description="Disordered" evidence="1">
    <location>
        <begin position="100"/>
        <end position="120"/>
    </location>
</feature>